<name>A0ACC0TYR8_9AGAM</name>
<accession>A0ACC0TYR8</accession>
<sequence>MNDDVNKPFLSLSKLQLPVSSRLLSSACCPDKDLVATISPQNGKDHVSLWKMQGSKKWEVDVRSDSVRNETIVDLAWSPDGQAIALVHHPPRITVHSIQDGREEYSPPFVDRLSESARLTGVWWFKDERQAEVDSVPDIFKRGLHISGSAHSVIKHLPLLDPVSDNSRALTATQLFTFQNASSMSKRSDIPEAIATWPALPPDFLSASIQSGDGLREQDASDRENLYKSEDFKAHSILVVSDDTGRIHCFLDGSYPLGAVVVGPSSTTASLRKDPNSPVLLTHQRSEMSGTTFLPTRVELPLLGTRIPRDLAKISTSARELLWYAMRVLDEMHVAWFGSGTQMGAREPGIRWLKSLDELQAQADASITDSTTSLLDLTLLLLVGRSSESVSDYIGSGEQMSERGLQKWESTVVEALVKLRDFSELRVAPACQRLHLLLEEILGWSQLPRTYEACKLKKDDIIQAMEMTSRAIFSASWLSSTARRELSRFKEFMKWLRFEIANASHVADPQSHNQPRHDILEVNEYLTAGLMKSKIDAWFSGGVPSFSPQDLGVPHDNQNLSAAIERARSALLDPSQTAWAHTVGHRKLSHLDKNLHSLIKDLAGQCQGIFARAASATARAARCHPPSMSHRIESDPRDPRVHVSFTTREWNDSAIWAHYIAAYDPSAGDGADLCLLRLEYDPTIPSPKITVWAAIFQCSGDGVGNNDRYILLDFDFFDDDNLVVVFRGDGAAGPTTVATVGFSDLHYKELQPMGPVNEISLEQMISHALKERKVGRIAPVLMPIRRSYVLAGCISGEVSLALNGRAGRRVACVLDREEAVLEVLDIEGESDEEEWDVQDE</sequence>
<dbReference type="Proteomes" id="UP001207468">
    <property type="component" value="Unassembled WGS sequence"/>
</dbReference>
<dbReference type="EMBL" id="JAGFNK010000285">
    <property type="protein sequence ID" value="KAI9454006.1"/>
    <property type="molecule type" value="Genomic_DNA"/>
</dbReference>
<evidence type="ECO:0000313" key="1">
    <source>
        <dbReference type="EMBL" id="KAI9454006.1"/>
    </source>
</evidence>
<protein>
    <submittedName>
        <fullName evidence="1">Anaphase-promoting complex, cyclosome, subunit 4-domain-containing protein</fullName>
    </submittedName>
</protein>
<organism evidence="1 2">
    <name type="scientific">Russula earlei</name>
    <dbReference type="NCBI Taxonomy" id="71964"/>
    <lineage>
        <taxon>Eukaryota</taxon>
        <taxon>Fungi</taxon>
        <taxon>Dikarya</taxon>
        <taxon>Basidiomycota</taxon>
        <taxon>Agaricomycotina</taxon>
        <taxon>Agaricomycetes</taxon>
        <taxon>Russulales</taxon>
        <taxon>Russulaceae</taxon>
        <taxon>Russula</taxon>
    </lineage>
</organism>
<keyword evidence="2" id="KW-1185">Reference proteome</keyword>
<reference evidence="1" key="1">
    <citation type="submission" date="2021-03" db="EMBL/GenBank/DDBJ databases">
        <title>Evolutionary priming and transition to the ectomycorrhizal habit in an iconic lineage of mushroom-forming fungi: is preadaptation a requirement?</title>
        <authorList>
            <consortium name="DOE Joint Genome Institute"/>
            <person name="Looney B.P."/>
            <person name="Miyauchi S."/>
            <person name="Morin E."/>
            <person name="Drula E."/>
            <person name="Courty P.E."/>
            <person name="Chicoki N."/>
            <person name="Fauchery L."/>
            <person name="Kohler A."/>
            <person name="Kuo A."/>
            <person name="LaButti K."/>
            <person name="Pangilinan J."/>
            <person name="Lipzen A."/>
            <person name="Riley R."/>
            <person name="Andreopoulos W."/>
            <person name="He G."/>
            <person name="Johnson J."/>
            <person name="Barry K.W."/>
            <person name="Grigoriev I.V."/>
            <person name="Nagy L."/>
            <person name="Hibbett D."/>
            <person name="Henrissat B."/>
            <person name="Matheny P.B."/>
            <person name="Labbe J."/>
            <person name="Martin A.F."/>
        </authorList>
    </citation>
    <scope>NUCLEOTIDE SEQUENCE</scope>
    <source>
        <strain evidence="1">BPL698</strain>
    </source>
</reference>
<proteinExistence type="predicted"/>
<gene>
    <name evidence="1" type="ORF">F5148DRAFT_985290</name>
</gene>
<evidence type="ECO:0000313" key="2">
    <source>
        <dbReference type="Proteomes" id="UP001207468"/>
    </source>
</evidence>
<comment type="caution">
    <text evidence="1">The sequence shown here is derived from an EMBL/GenBank/DDBJ whole genome shotgun (WGS) entry which is preliminary data.</text>
</comment>